<dbReference type="GO" id="GO:0008171">
    <property type="term" value="F:O-methyltransferase activity"/>
    <property type="evidence" value="ECO:0007669"/>
    <property type="project" value="InterPro"/>
</dbReference>
<gene>
    <name evidence="4" type="ORF">C3K47_14540</name>
</gene>
<dbReference type="Proteomes" id="UP000236893">
    <property type="component" value="Unassembled WGS sequence"/>
</dbReference>
<dbReference type="PROSITE" id="PS51682">
    <property type="entry name" value="SAM_OMT_I"/>
    <property type="match status" value="1"/>
</dbReference>
<dbReference type="InterPro" id="IPR029063">
    <property type="entry name" value="SAM-dependent_MTases_sf"/>
</dbReference>
<dbReference type="GO" id="GO:0032259">
    <property type="term" value="P:methylation"/>
    <property type="evidence" value="ECO:0007669"/>
    <property type="project" value="UniProtKB-KW"/>
</dbReference>
<dbReference type="OrthoDB" id="9799672at2"/>
<keyword evidence="2 4" id="KW-0808">Transferase</keyword>
<dbReference type="CDD" id="cd02440">
    <property type="entry name" value="AdoMet_MTases"/>
    <property type="match status" value="1"/>
</dbReference>
<dbReference type="EMBL" id="PQVF01000010">
    <property type="protein sequence ID" value="POY35611.1"/>
    <property type="molecule type" value="Genomic_DNA"/>
</dbReference>
<organism evidence="4 5">
    <name type="scientific">Solitalea longa</name>
    <dbReference type="NCBI Taxonomy" id="2079460"/>
    <lineage>
        <taxon>Bacteria</taxon>
        <taxon>Pseudomonadati</taxon>
        <taxon>Bacteroidota</taxon>
        <taxon>Sphingobacteriia</taxon>
        <taxon>Sphingobacteriales</taxon>
        <taxon>Sphingobacteriaceae</taxon>
        <taxon>Solitalea</taxon>
    </lineage>
</organism>
<proteinExistence type="predicted"/>
<sequence length="211" mass="24158">MDIINKKINSYVEAHTDLEPEILNILNRETHLKILLPRMLSGHFQGRTLSMLSKMIKPKRILEIGTYTGYSAICLAEGLDKEGTLTTIDINEELEPFVRSFFEKAGVDDKIDYRIGNAVELIPSIDEEFDLVFIDADKKNNGTYYDLVFDKVKPGGYIFADNVLWSGKVTDETPDKDTRVIMLFNEKVQNDDRVENVLLPIRDGIMLIRKK</sequence>
<protein>
    <submittedName>
        <fullName evidence="4">Methyltransferase</fullName>
    </submittedName>
</protein>
<dbReference type="GO" id="GO:0008757">
    <property type="term" value="F:S-adenosylmethionine-dependent methyltransferase activity"/>
    <property type="evidence" value="ECO:0007669"/>
    <property type="project" value="TreeGrafter"/>
</dbReference>
<reference evidence="4 5" key="1">
    <citation type="submission" date="2018-01" db="EMBL/GenBank/DDBJ databases">
        <authorList>
            <person name="Gaut B.S."/>
            <person name="Morton B.R."/>
            <person name="Clegg M.T."/>
            <person name="Duvall M.R."/>
        </authorList>
    </citation>
    <scope>NUCLEOTIDE SEQUENCE [LARGE SCALE GENOMIC DNA]</scope>
    <source>
        <strain evidence="4 5">HR-AV</strain>
    </source>
</reference>
<evidence type="ECO:0000256" key="2">
    <source>
        <dbReference type="ARBA" id="ARBA00022679"/>
    </source>
</evidence>
<dbReference type="Pfam" id="PF01596">
    <property type="entry name" value="Methyltransf_3"/>
    <property type="match status" value="1"/>
</dbReference>
<accession>A0A2S4ZZ54</accession>
<name>A0A2S4ZZ54_9SPHI</name>
<dbReference type="PANTHER" id="PTHR10509:SF14">
    <property type="entry name" value="CAFFEOYL-COA O-METHYLTRANSFERASE 3-RELATED"/>
    <property type="match status" value="1"/>
</dbReference>
<keyword evidence="3" id="KW-0949">S-adenosyl-L-methionine</keyword>
<comment type="caution">
    <text evidence="4">The sequence shown here is derived from an EMBL/GenBank/DDBJ whole genome shotgun (WGS) entry which is preliminary data.</text>
</comment>
<dbReference type="SUPFAM" id="SSF53335">
    <property type="entry name" value="S-adenosyl-L-methionine-dependent methyltransferases"/>
    <property type="match status" value="1"/>
</dbReference>
<keyword evidence="5" id="KW-1185">Reference proteome</keyword>
<dbReference type="RefSeq" id="WP_103789884.1">
    <property type="nucleotide sequence ID" value="NZ_PQVF01000010.1"/>
</dbReference>
<dbReference type="AlphaFoldDB" id="A0A2S4ZZ54"/>
<dbReference type="Gene3D" id="3.40.50.150">
    <property type="entry name" value="Vaccinia Virus protein VP39"/>
    <property type="match status" value="1"/>
</dbReference>
<dbReference type="InterPro" id="IPR002935">
    <property type="entry name" value="SAM_O-MeTrfase"/>
</dbReference>
<dbReference type="PANTHER" id="PTHR10509">
    <property type="entry name" value="O-METHYLTRANSFERASE-RELATED"/>
    <property type="match status" value="1"/>
</dbReference>
<dbReference type="InterPro" id="IPR050362">
    <property type="entry name" value="Cation-dep_OMT"/>
</dbReference>
<evidence type="ECO:0000313" key="4">
    <source>
        <dbReference type="EMBL" id="POY35611.1"/>
    </source>
</evidence>
<evidence type="ECO:0000256" key="1">
    <source>
        <dbReference type="ARBA" id="ARBA00022603"/>
    </source>
</evidence>
<evidence type="ECO:0000313" key="5">
    <source>
        <dbReference type="Proteomes" id="UP000236893"/>
    </source>
</evidence>
<keyword evidence="1 4" id="KW-0489">Methyltransferase</keyword>
<evidence type="ECO:0000256" key="3">
    <source>
        <dbReference type="ARBA" id="ARBA00022691"/>
    </source>
</evidence>